<name>A0ABQ4FMT9_9ACTN</name>
<evidence type="ECO:0000256" key="1">
    <source>
        <dbReference type="ARBA" id="ARBA00023002"/>
    </source>
</evidence>
<reference evidence="2 3" key="1">
    <citation type="submission" date="2021-01" db="EMBL/GenBank/DDBJ databases">
        <title>Whole genome shotgun sequence of Microbispora amethystogenes NBRC 101907.</title>
        <authorList>
            <person name="Komaki H."/>
            <person name="Tamura T."/>
        </authorList>
    </citation>
    <scope>NUCLEOTIDE SEQUENCE [LARGE SCALE GENOMIC DNA]</scope>
    <source>
        <strain evidence="2 3">NBRC 101907</strain>
    </source>
</reference>
<evidence type="ECO:0000313" key="3">
    <source>
        <dbReference type="Proteomes" id="UP000651728"/>
    </source>
</evidence>
<keyword evidence="1" id="KW-0560">Oxidoreductase</keyword>
<dbReference type="EMBL" id="BOOB01000054">
    <property type="protein sequence ID" value="GIH36130.1"/>
    <property type="molecule type" value="Genomic_DNA"/>
</dbReference>
<keyword evidence="3" id="KW-1185">Reference proteome</keyword>
<dbReference type="Pfam" id="PF13738">
    <property type="entry name" value="Pyr_redox_3"/>
    <property type="match status" value="1"/>
</dbReference>
<gene>
    <name evidence="2" type="ORF">Mam01_62940</name>
</gene>
<dbReference type="Gene3D" id="3.50.50.60">
    <property type="entry name" value="FAD/NAD(P)-binding domain"/>
    <property type="match status" value="2"/>
</dbReference>
<comment type="caution">
    <text evidence="2">The sequence shown here is derived from an EMBL/GenBank/DDBJ whole genome shotgun (WGS) entry which is preliminary data.</text>
</comment>
<dbReference type="InterPro" id="IPR036188">
    <property type="entry name" value="FAD/NAD-bd_sf"/>
</dbReference>
<protein>
    <submittedName>
        <fullName evidence="2">FAD-dependent oxidoreductase</fullName>
    </submittedName>
</protein>
<proteinExistence type="predicted"/>
<dbReference type="PANTHER" id="PTHR43539">
    <property type="entry name" value="FLAVIN-BINDING MONOOXYGENASE-LIKE PROTEIN (AFU_ORTHOLOGUE AFUA_4G09220)"/>
    <property type="match status" value="1"/>
</dbReference>
<evidence type="ECO:0000313" key="2">
    <source>
        <dbReference type="EMBL" id="GIH36130.1"/>
    </source>
</evidence>
<dbReference type="PANTHER" id="PTHR43539:SF78">
    <property type="entry name" value="FLAVIN-CONTAINING MONOOXYGENASE"/>
    <property type="match status" value="1"/>
</dbReference>
<dbReference type="InterPro" id="IPR050982">
    <property type="entry name" value="Auxin_biosynth/cation_transpt"/>
</dbReference>
<dbReference type="SUPFAM" id="SSF51905">
    <property type="entry name" value="FAD/NAD(P)-binding domain"/>
    <property type="match status" value="2"/>
</dbReference>
<sequence>MGTEFAETVVIGGGQQGCSVAGALSRLGYQALVIERGEIGQAWANERWDSLRVNTPNRTVAFPDWPYDGDDPEGYMPAREVAGRLRSYVAAMGIQVRERTGVRMVEFPIGEALHEGARFRVHLDDGGTVEARNVVAALGGYSSPRVPEVAAGVDLSVTQLHARYYRNPESLPSGAVLVVGAGNSGQQIADDLRDAGREVYLAVGGHKTAPRRYRGAQILDWLQLLLPEGNLETASGGQPGGHGDSPVLPGVSVLSGKDGGQDLSLPILAAKGVTLVGSVRGAHGGVLRLEDNVRAVAQAAAHKESELLKAIDAAIEQQGLVVPEADPAPEHDPSLIKDYGSTLDLVACGITTIIWATGFVPDYGILPAEALDQDGLPVHRRGMGTLPGLYYAGLPEAGSVMPLLIAATRNQAERVARHVQMDNTLRHRSPMAIGGLWT</sequence>
<accession>A0ABQ4FMT9</accession>
<dbReference type="PRINTS" id="PR00411">
    <property type="entry name" value="PNDRDTASEI"/>
</dbReference>
<dbReference type="RefSeq" id="WP_204288777.1">
    <property type="nucleotide sequence ID" value="NZ_BAABEJ010000027.1"/>
</dbReference>
<organism evidence="2 3">
    <name type="scientific">Microbispora amethystogenes</name>
    <dbReference type="NCBI Taxonomy" id="1427754"/>
    <lineage>
        <taxon>Bacteria</taxon>
        <taxon>Bacillati</taxon>
        <taxon>Actinomycetota</taxon>
        <taxon>Actinomycetes</taxon>
        <taxon>Streptosporangiales</taxon>
        <taxon>Streptosporangiaceae</taxon>
        <taxon>Microbispora</taxon>
    </lineage>
</organism>
<dbReference type="Proteomes" id="UP000651728">
    <property type="component" value="Unassembled WGS sequence"/>
</dbReference>